<keyword evidence="2" id="KW-1185">Reference proteome</keyword>
<reference evidence="1 2" key="1">
    <citation type="submission" date="2023-11" db="EMBL/GenBank/DDBJ databases">
        <title>Gilvimarinus fulvus sp. nov., isolated from the surface of Kelp.</title>
        <authorList>
            <person name="Sun Y.Y."/>
            <person name="Gong Y."/>
            <person name="Du Z.J."/>
        </authorList>
    </citation>
    <scope>NUCLEOTIDE SEQUENCE [LARGE SCALE GENOMIC DNA]</scope>
    <source>
        <strain evidence="1 2">SDUM040013</strain>
    </source>
</reference>
<evidence type="ECO:0008006" key="3">
    <source>
        <dbReference type="Google" id="ProtNLM"/>
    </source>
</evidence>
<dbReference type="Proteomes" id="UP001273505">
    <property type="component" value="Unassembled WGS sequence"/>
</dbReference>
<evidence type="ECO:0000313" key="2">
    <source>
        <dbReference type="Proteomes" id="UP001273505"/>
    </source>
</evidence>
<evidence type="ECO:0000313" key="1">
    <source>
        <dbReference type="EMBL" id="MDX6850607.1"/>
    </source>
</evidence>
<dbReference type="EMBL" id="JAXAFO010000027">
    <property type="protein sequence ID" value="MDX6850607.1"/>
    <property type="molecule type" value="Genomic_DNA"/>
</dbReference>
<sequence>MSDNARNRVSLFTISIFFVLVGSPVGALTSDDFEQRLFHSGGVAGNFRLCPKSAFDTIVPLSDSSAGESITDMTIAGVNRYIQENNVRSIDELLTRLPVHYRTNFSLVEHTRATGQSSLERPRIILFGSDGMLLMNIGTKPDDPTYHKLDIAQLHKETGAWEFSVFDFTQQEPVLTRNAESCRECHGGKNSRPVWGTNLDWPGVFGDNIAEGPQGEALDDRHARAMNSIMAGEGASGRFSFLLWRDELLQRGGKRQIAHHDFGAELLLSNIAMGSATARGAFTRLKNHHKYDTAKSALILAYYLRKGNAFLSHNEQKKADKFARELGANEFTLDALLEGLGVDPHEAFSLATLHSLEPPHTNWSLGRADLYDLLMLQVFNDLRNENENVDRLLSNRRSELGVLDCPTTAHTIADVIDFKMVHLFYLTGYQRYQVNRVFYPLDLEDIYDRVFLPVSAAMIALSKRAL</sequence>
<protein>
    <recommendedName>
        <fullName evidence="3">Cytochrome c domain-containing protein</fullName>
    </recommendedName>
</protein>
<accession>A0ABU4S2B7</accession>
<comment type="caution">
    <text evidence="1">The sequence shown here is derived from an EMBL/GenBank/DDBJ whole genome shotgun (WGS) entry which is preliminary data.</text>
</comment>
<gene>
    <name evidence="1" type="ORF">SCD92_14640</name>
</gene>
<organism evidence="1 2">
    <name type="scientific">Gilvimarinus gilvus</name>
    <dbReference type="NCBI Taxonomy" id="3058038"/>
    <lineage>
        <taxon>Bacteria</taxon>
        <taxon>Pseudomonadati</taxon>
        <taxon>Pseudomonadota</taxon>
        <taxon>Gammaproteobacteria</taxon>
        <taxon>Cellvibrionales</taxon>
        <taxon>Cellvibrionaceae</taxon>
        <taxon>Gilvimarinus</taxon>
    </lineage>
</organism>
<proteinExistence type="predicted"/>
<dbReference type="RefSeq" id="WP_302722111.1">
    <property type="nucleotide sequence ID" value="NZ_JAULRU010000430.1"/>
</dbReference>
<name>A0ABU4S2B7_9GAMM</name>